<comment type="caution">
    <text evidence="2">The sequence shown here is derived from an EMBL/GenBank/DDBJ whole genome shotgun (WGS) entry which is preliminary data.</text>
</comment>
<reference evidence="2" key="1">
    <citation type="submission" date="2020-09" db="EMBL/GenBank/DDBJ databases">
        <authorList>
            <person name="Palma L."/>
            <person name="Caballero P."/>
            <person name="Berry C."/>
            <person name="Del Valle E."/>
        </authorList>
    </citation>
    <scope>NUCLEOTIDE SEQUENCE</scope>
    <source>
        <strain evidence="2">M</strain>
    </source>
</reference>
<evidence type="ECO:0000256" key="1">
    <source>
        <dbReference type="SAM" id="MobiDB-lite"/>
    </source>
</evidence>
<protein>
    <submittedName>
        <fullName evidence="2">ParB family protein</fullName>
    </submittedName>
</protein>
<organism evidence="2">
    <name type="scientific">Xenorhabdus szentirmaii</name>
    <dbReference type="NCBI Taxonomy" id="290112"/>
    <lineage>
        <taxon>Bacteria</taxon>
        <taxon>Pseudomonadati</taxon>
        <taxon>Pseudomonadota</taxon>
        <taxon>Gammaproteobacteria</taxon>
        <taxon>Enterobacterales</taxon>
        <taxon>Morganellaceae</taxon>
        <taxon>Xenorhabdus</taxon>
    </lineage>
</organism>
<dbReference type="NCBIfam" id="TIGR03764">
    <property type="entry name" value="ICE_PFGI_1_parB"/>
    <property type="match status" value="1"/>
</dbReference>
<dbReference type="SUPFAM" id="SSF110849">
    <property type="entry name" value="ParB/Sulfiredoxin"/>
    <property type="match status" value="1"/>
</dbReference>
<dbReference type="AlphaFoldDB" id="A0AAW3YP70"/>
<dbReference type="InterPro" id="IPR022304">
    <property type="entry name" value="ICE_PFGI_1_ParB"/>
</dbReference>
<dbReference type="InterPro" id="IPR036086">
    <property type="entry name" value="ParB/Sulfiredoxin_sf"/>
</dbReference>
<name>A0AAW3YP70_9GAMM</name>
<feature type="compositionally biased region" description="Low complexity" evidence="1">
    <location>
        <begin position="379"/>
        <end position="390"/>
    </location>
</feature>
<feature type="region of interest" description="Disordered" evidence="1">
    <location>
        <begin position="302"/>
        <end position="391"/>
    </location>
</feature>
<sequence length="532" mass="59497">MTGKHLNLGHALLQQGRQAMATIHDSQPMAEMPMVLTLDQLRPNPDNPRTSRNPRFDDIKASIKARGLDTVPKVTRDPQGEAVYIFSDGGNTRYQILSELWQETGDERFYRIHCLFKPWPGRLQCVIGHLAENELRGELSFIEKALGISKARAIYEEQKQKKITLRELSAQLNAAGFPVSASHISRMEDTVQYLYPWMPNLLASGLGTPQIRPLLMLRQNAEAVWQQYIFSINPEPAVTFDEVFGACCRKFDAQEDWAPEMFLDELIGDLLQALPHPQLNYDRWILELDPKENNRRQLFGEQAATFDSDPVPEQPETAAPEMSQGDQNRASDRGSTPKIFAQPATDAAPASKTPCAPVDKALAPAPSSRNNPVIPPYQPESSSEPELSASEADDLHFARAGLEPVSSVWHISPMQDDIEHLQNMAFRLAFELAEVMGCDRDLQAVSDARSAGFCLTDRPDVHPFSCLLHALTGEISADRCELTLTAVLLGTAERAALPLLDDSQTVKFLRLLRIIRRLRELQRSMAPETLTM</sequence>
<proteinExistence type="predicted"/>
<evidence type="ECO:0000313" key="2">
    <source>
        <dbReference type="EMBL" id="MBD2799436.1"/>
    </source>
</evidence>
<dbReference type="EMBL" id="JACXBF010000081">
    <property type="protein sequence ID" value="MBD2799436.1"/>
    <property type="molecule type" value="Genomic_DNA"/>
</dbReference>
<gene>
    <name evidence="2" type="ORF">ID854_02915</name>
</gene>
<dbReference type="Proteomes" id="UP001193920">
    <property type="component" value="Unassembled WGS sequence"/>
</dbReference>
<reference evidence="2" key="2">
    <citation type="journal article" date="2024" name="Toxins">
        <title>Genome Sequence Analysis of Native Xenorhabdus Strains Isolated from Entomopathogenic Nematodes in Argentina.</title>
        <authorList>
            <person name="Palma L."/>
            <person name="Frizzo L."/>
            <person name="Kaiser S."/>
            <person name="Berry C."/>
            <person name="Caballero P."/>
            <person name="Bode H.B."/>
            <person name="Del Valle E.E."/>
        </authorList>
    </citation>
    <scope>NUCLEOTIDE SEQUENCE</scope>
    <source>
        <strain evidence="2">M</strain>
    </source>
</reference>
<dbReference type="RefSeq" id="WP_323868363.1">
    <property type="nucleotide sequence ID" value="NZ_JACXBF010000081.1"/>
</dbReference>
<accession>A0AAW3YP70</accession>